<dbReference type="InterPro" id="IPR056911">
    <property type="entry name" value="Phage_Znf_bind_put"/>
</dbReference>
<evidence type="ECO:0000259" key="2">
    <source>
        <dbReference type="Pfam" id="PF24623"/>
    </source>
</evidence>
<feature type="compositionally biased region" description="Polar residues" evidence="1">
    <location>
        <begin position="187"/>
        <end position="202"/>
    </location>
</feature>
<proteinExistence type="predicted"/>
<dbReference type="EMBL" id="JABMCG010000105">
    <property type="protein sequence ID" value="NUU28503.1"/>
    <property type="molecule type" value="Genomic_DNA"/>
</dbReference>
<feature type="domain" description="DNA-binding phage zinc finger" evidence="2">
    <location>
        <begin position="167"/>
        <end position="196"/>
    </location>
</feature>
<evidence type="ECO:0000313" key="4">
    <source>
        <dbReference type="Proteomes" id="UP000539146"/>
    </source>
</evidence>
<dbReference type="Proteomes" id="UP000539146">
    <property type="component" value="Unassembled WGS sequence"/>
</dbReference>
<protein>
    <recommendedName>
        <fullName evidence="2">DNA-binding phage zinc finger domain-containing protein</fullName>
    </recommendedName>
</protein>
<dbReference type="AlphaFoldDB" id="A0A850DYJ6"/>
<organism evidence="3 4">
    <name type="scientific">Curtobacterium citreum</name>
    <dbReference type="NCBI Taxonomy" id="2036"/>
    <lineage>
        <taxon>Bacteria</taxon>
        <taxon>Bacillati</taxon>
        <taxon>Actinomycetota</taxon>
        <taxon>Actinomycetes</taxon>
        <taxon>Micrococcales</taxon>
        <taxon>Microbacteriaceae</taxon>
        <taxon>Curtobacterium</taxon>
    </lineage>
</organism>
<reference evidence="3 4" key="1">
    <citation type="submission" date="2020-05" db="EMBL/GenBank/DDBJ databases">
        <title>Genome Sequencing of Type Strains.</title>
        <authorList>
            <person name="Lemaire J.F."/>
            <person name="Inderbitzin P."/>
            <person name="Gregorio O.A."/>
            <person name="Collins S.B."/>
            <person name="Wespe N."/>
            <person name="Knight-Connoni V."/>
        </authorList>
    </citation>
    <scope>NUCLEOTIDE SEQUENCE [LARGE SCALE GENOMIC DNA]</scope>
    <source>
        <strain evidence="3 4">DSM 20512</strain>
    </source>
</reference>
<comment type="caution">
    <text evidence="3">The sequence shown here is derived from an EMBL/GenBank/DDBJ whole genome shotgun (WGS) entry which is preliminary data.</text>
</comment>
<feature type="region of interest" description="Disordered" evidence="1">
    <location>
        <begin position="185"/>
        <end position="209"/>
    </location>
</feature>
<dbReference type="RefSeq" id="WP_175326140.1">
    <property type="nucleotide sequence ID" value="NZ_BAAAWP010000001.1"/>
</dbReference>
<sequence>MATMNDQARVPATAIGYVFKIEPADKAWAYIGQSTRLDSKHIDGYFGSGAFMTEVIAAQGTSRLTKTIVAMAASPLELHYLEMLHIAQARRDGVRVGNGDLGGPRPYPNLQQALREVAPTVMRAADDPKRFYDALVKHRDLIEQAILDSSSVPADAFYAGMERDLRATEDLTHPCPACGSDVGEVCRTNSKSLTKPRNPTSNHSKRPRS</sequence>
<evidence type="ECO:0000256" key="1">
    <source>
        <dbReference type="SAM" id="MobiDB-lite"/>
    </source>
</evidence>
<accession>A0A850DYJ6</accession>
<name>A0A850DYJ6_9MICO</name>
<dbReference type="Pfam" id="PF24623">
    <property type="entry name" value="Phage_zn_bind_8"/>
    <property type="match status" value="1"/>
</dbReference>
<gene>
    <name evidence="3" type="ORF">HP467_10335</name>
</gene>
<evidence type="ECO:0000313" key="3">
    <source>
        <dbReference type="EMBL" id="NUU28503.1"/>
    </source>
</evidence>